<feature type="compositionally biased region" description="Basic and acidic residues" evidence="1">
    <location>
        <begin position="9"/>
        <end position="21"/>
    </location>
</feature>
<proteinExistence type="predicted"/>
<evidence type="ECO:0000313" key="3">
    <source>
        <dbReference type="Proteomes" id="UP001633002"/>
    </source>
</evidence>
<evidence type="ECO:0000256" key="1">
    <source>
        <dbReference type="SAM" id="MobiDB-lite"/>
    </source>
</evidence>
<accession>A0ABD3HU09</accession>
<comment type="caution">
    <text evidence="2">The sequence shown here is derived from an EMBL/GenBank/DDBJ whole genome shotgun (WGS) entry which is preliminary data.</text>
</comment>
<sequence>MTRPPRPRYPSDAKNYHETRRPGFAHTVRLPQELLDKYTALKLALGPRKSHADVIRFLFEAAEPAIASVLQERSDRVVIEQDSVNPVDVEMQCDPDGDVADEIEPDMSNLCNSDGEIEQDPGQVAADSEDDEPSCCFIVLRLPEAGGSTEIQRQRPLKYPELAQHDLAYKLKSWIYTCCKNAATRGDTTPQLLTTDVQNAADHWAGDHTVCRTLPGTRKCVTEQWESGRESKYTQGGETHLAVKAFLKKVCYYFRSASTRALFLLFR</sequence>
<feature type="region of interest" description="Disordered" evidence="1">
    <location>
        <begin position="1"/>
        <end position="24"/>
    </location>
</feature>
<dbReference type="AlphaFoldDB" id="A0ABD3HU09"/>
<protein>
    <submittedName>
        <fullName evidence="2">Uncharacterized protein</fullName>
    </submittedName>
</protein>
<reference evidence="2 3" key="1">
    <citation type="submission" date="2024-09" db="EMBL/GenBank/DDBJ databases">
        <title>Chromosome-scale assembly of Riccia sorocarpa.</title>
        <authorList>
            <person name="Paukszto L."/>
        </authorList>
    </citation>
    <scope>NUCLEOTIDE SEQUENCE [LARGE SCALE GENOMIC DNA]</scope>
    <source>
        <strain evidence="2">LP-2024</strain>
        <tissue evidence="2">Aerial parts of the thallus</tissue>
    </source>
</reference>
<evidence type="ECO:0000313" key="2">
    <source>
        <dbReference type="EMBL" id="KAL3694997.1"/>
    </source>
</evidence>
<dbReference type="EMBL" id="JBJQOH010000003">
    <property type="protein sequence ID" value="KAL3694997.1"/>
    <property type="molecule type" value="Genomic_DNA"/>
</dbReference>
<organism evidence="2 3">
    <name type="scientific">Riccia sorocarpa</name>
    <dbReference type="NCBI Taxonomy" id="122646"/>
    <lineage>
        <taxon>Eukaryota</taxon>
        <taxon>Viridiplantae</taxon>
        <taxon>Streptophyta</taxon>
        <taxon>Embryophyta</taxon>
        <taxon>Marchantiophyta</taxon>
        <taxon>Marchantiopsida</taxon>
        <taxon>Marchantiidae</taxon>
        <taxon>Marchantiales</taxon>
        <taxon>Ricciaceae</taxon>
        <taxon>Riccia</taxon>
    </lineage>
</organism>
<keyword evidence="3" id="KW-1185">Reference proteome</keyword>
<name>A0ABD3HU09_9MARC</name>
<gene>
    <name evidence="2" type="ORF">R1sor_008648</name>
</gene>
<dbReference type="Proteomes" id="UP001633002">
    <property type="component" value="Unassembled WGS sequence"/>
</dbReference>